<dbReference type="PANTHER" id="PTHR47723:SF19">
    <property type="entry name" value="POLYNUCLEOTIDYL TRANSFERASE, RIBONUCLEASE H-LIKE SUPERFAMILY PROTEIN"/>
    <property type="match status" value="1"/>
</dbReference>
<evidence type="ECO:0000259" key="1">
    <source>
        <dbReference type="Pfam" id="PF13456"/>
    </source>
</evidence>
<protein>
    <recommendedName>
        <fullName evidence="1">RNase H type-1 domain-containing protein</fullName>
    </recommendedName>
</protein>
<dbReference type="InterPro" id="IPR002156">
    <property type="entry name" value="RNaseH_domain"/>
</dbReference>
<evidence type="ECO:0000313" key="2">
    <source>
        <dbReference type="EMBL" id="MBA0555861.1"/>
    </source>
</evidence>
<keyword evidence="3" id="KW-1185">Reference proteome</keyword>
<dbReference type="SUPFAM" id="SSF53098">
    <property type="entry name" value="Ribonuclease H-like"/>
    <property type="match status" value="1"/>
</dbReference>
<sequence>GLVRNEECFAAVERLVRDHNGGWIIRFCRYLGNCTMIEAKLRGILDGLKLILYRRFKRVSIQTDNIKAANVIQDGSSKSSNYALVRRIHQLLK</sequence>
<dbReference type="EMBL" id="JABEZX010000005">
    <property type="protein sequence ID" value="MBA0555861.1"/>
    <property type="molecule type" value="Genomic_DNA"/>
</dbReference>
<feature type="domain" description="RNase H type-1" evidence="1">
    <location>
        <begin position="10"/>
        <end position="92"/>
    </location>
</feature>
<evidence type="ECO:0000313" key="3">
    <source>
        <dbReference type="Proteomes" id="UP000593572"/>
    </source>
</evidence>
<gene>
    <name evidence="2" type="ORF">Golob_026012</name>
</gene>
<feature type="non-terminal residue" evidence="2">
    <location>
        <position position="1"/>
    </location>
</feature>
<dbReference type="GO" id="GO:0003676">
    <property type="term" value="F:nucleic acid binding"/>
    <property type="evidence" value="ECO:0007669"/>
    <property type="project" value="InterPro"/>
</dbReference>
<organism evidence="2 3">
    <name type="scientific">Gossypium lobatum</name>
    <dbReference type="NCBI Taxonomy" id="34289"/>
    <lineage>
        <taxon>Eukaryota</taxon>
        <taxon>Viridiplantae</taxon>
        <taxon>Streptophyta</taxon>
        <taxon>Embryophyta</taxon>
        <taxon>Tracheophyta</taxon>
        <taxon>Spermatophyta</taxon>
        <taxon>Magnoliopsida</taxon>
        <taxon>eudicotyledons</taxon>
        <taxon>Gunneridae</taxon>
        <taxon>Pentapetalae</taxon>
        <taxon>rosids</taxon>
        <taxon>malvids</taxon>
        <taxon>Malvales</taxon>
        <taxon>Malvaceae</taxon>
        <taxon>Malvoideae</taxon>
        <taxon>Gossypium</taxon>
    </lineage>
</organism>
<dbReference type="InterPro" id="IPR036397">
    <property type="entry name" value="RNaseH_sf"/>
</dbReference>
<dbReference type="Gene3D" id="3.30.420.10">
    <property type="entry name" value="Ribonuclease H-like superfamily/Ribonuclease H"/>
    <property type="match status" value="1"/>
</dbReference>
<dbReference type="GO" id="GO:0004523">
    <property type="term" value="F:RNA-DNA hybrid ribonuclease activity"/>
    <property type="evidence" value="ECO:0007669"/>
    <property type="project" value="InterPro"/>
</dbReference>
<dbReference type="InterPro" id="IPR044730">
    <property type="entry name" value="RNase_H-like_dom_plant"/>
</dbReference>
<proteinExistence type="predicted"/>
<reference evidence="2 3" key="1">
    <citation type="journal article" date="2019" name="Genome Biol. Evol.">
        <title>Insights into the evolution of the New World diploid cottons (Gossypium, subgenus Houzingenia) based on genome sequencing.</title>
        <authorList>
            <person name="Grover C.E."/>
            <person name="Arick M.A. 2nd"/>
            <person name="Thrash A."/>
            <person name="Conover J.L."/>
            <person name="Sanders W.S."/>
            <person name="Peterson D.G."/>
            <person name="Frelichowski J.E."/>
            <person name="Scheffler J.A."/>
            <person name="Scheffler B.E."/>
            <person name="Wendel J.F."/>
        </authorList>
    </citation>
    <scope>NUCLEOTIDE SEQUENCE [LARGE SCALE GENOMIC DNA]</scope>
    <source>
        <strain evidence="2">157</strain>
        <tissue evidence="2">Leaf</tissue>
    </source>
</reference>
<dbReference type="CDD" id="cd06222">
    <property type="entry name" value="RNase_H_like"/>
    <property type="match status" value="1"/>
</dbReference>
<feature type="non-terminal residue" evidence="2">
    <location>
        <position position="93"/>
    </location>
</feature>
<comment type="caution">
    <text evidence="2">The sequence shown here is derived from an EMBL/GenBank/DDBJ whole genome shotgun (WGS) entry which is preliminary data.</text>
</comment>
<dbReference type="InterPro" id="IPR053151">
    <property type="entry name" value="RNase_H-like"/>
</dbReference>
<dbReference type="PANTHER" id="PTHR47723">
    <property type="entry name" value="OS05G0353850 PROTEIN"/>
    <property type="match status" value="1"/>
</dbReference>
<dbReference type="AlphaFoldDB" id="A0A7J8LTT5"/>
<name>A0A7J8LTT5_9ROSI</name>
<dbReference type="InterPro" id="IPR012337">
    <property type="entry name" value="RNaseH-like_sf"/>
</dbReference>
<dbReference type="Proteomes" id="UP000593572">
    <property type="component" value="Unassembled WGS sequence"/>
</dbReference>
<accession>A0A7J8LTT5</accession>
<dbReference type="Pfam" id="PF13456">
    <property type="entry name" value="RVT_3"/>
    <property type="match status" value="1"/>
</dbReference>